<dbReference type="RefSeq" id="WP_261497253.1">
    <property type="nucleotide sequence ID" value="NZ_JAOCQF010000003.1"/>
</dbReference>
<organism evidence="2 3">
    <name type="scientific">Albidovulum sediminis</name>
    <dbReference type="NCBI Taxonomy" id="3066345"/>
    <lineage>
        <taxon>Bacteria</taxon>
        <taxon>Pseudomonadati</taxon>
        <taxon>Pseudomonadota</taxon>
        <taxon>Alphaproteobacteria</taxon>
        <taxon>Rhodobacterales</taxon>
        <taxon>Paracoccaceae</taxon>
        <taxon>Albidovulum</taxon>
    </lineage>
</organism>
<keyword evidence="1" id="KW-0812">Transmembrane</keyword>
<feature type="transmembrane region" description="Helical" evidence="1">
    <location>
        <begin position="44"/>
        <end position="63"/>
    </location>
</feature>
<name>A0ABT2NR18_9RHOB</name>
<keyword evidence="1" id="KW-0472">Membrane</keyword>
<comment type="caution">
    <text evidence="2">The sequence shown here is derived from an EMBL/GenBank/DDBJ whole genome shotgun (WGS) entry which is preliminary data.</text>
</comment>
<proteinExistence type="predicted"/>
<keyword evidence="3" id="KW-1185">Reference proteome</keyword>
<keyword evidence="1" id="KW-1133">Transmembrane helix</keyword>
<feature type="transmembrane region" description="Helical" evidence="1">
    <location>
        <begin position="78"/>
        <end position="99"/>
    </location>
</feature>
<sequence length="137" mass="14956">MDYFPQPGTTGFLILCVGIYLLMINAVTRLLCRQDKIWREAQKPGIEAPIFMVLALMGGWPAMKYELWFEGNRAGGNATAWIVTLVATAYVGGYAVLVLPGQLPDMTAGEMLSYLIQGGEGDRAARLPRRFGPGADD</sequence>
<accession>A0ABT2NR18</accession>
<evidence type="ECO:0000313" key="2">
    <source>
        <dbReference type="EMBL" id="MCT8331377.1"/>
    </source>
</evidence>
<evidence type="ECO:0000313" key="3">
    <source>
        <dbReference type="Proteomes" id="UP001205601"/>
    </source>
</evidence>
<dbReference type="Proteomes" id="UP001205601">
    <property type="component" value="Unassembled WGS sequence"/>
</dbReference>
<evidence type="ECO:0000256" key="1">
    <source>
        <dbReference type="SAM" id="Phobius"/>
    </source>
</evidence>
<feature type="transmembrane region" description="Helical" evidence="1">
    <location>
        <begin position="12"/>
        <end position="32"/>
    </location>
</feature>
<reference evidence="3" key="1">
    <citation type="submission" date="2023-07" db="EMBL/GenBank/DDBJ databases">
        <title>Defluviimonas sediminis sp. nov., isolated from mangrove sediment.</title>
        <authorList>
            <person name="Liu L."/>
            <person name="Li J."/>
            <person name="Huang Y."/>
            <person name="Pan J."/>
            <person name="Li M."/>
        </authorList>
    </citation>
    <scope>NUCLEOTIDE SEQUENCE [LARGE SCALE GENOMIC DNA]</scope>
    <source>
        <strain evidence="3">FT324</strain>
    </source>
</reference>
<protein>
    <submittedName>
        <fullName evidence="2">Uncharacterized protein</fullName>
    </submittedName>
</protein>
<dbReference type="EMBL" id="JAOCQF010000003">
    <property type="protein sequence ID" value="MCT8331377.1"/>
    <property type="molecule type" value="Genomic_DNA"/>
</dbReference>
<gene>
    <name evidence="2" type="ORF">N5I32_17800</name>
</gene>